<dbReference type="EMBL" id="JAHRIP010029581">
    <property type="protein sequence ID" value="MEQ2291938.1"/>
    <property type="molecule type" value="Genomic_DNA"/>
</dbReference>
<evidence type="ECO:0000313" key="1">
    <source>
        <dbReference type="EMBL" id="MEQ2291938.1"/>
    </source>
</evidence>
<organism evidence="1 2">
    <name type="scientific">Ameca splendens</name>
    <dbReference type="NCBI Taxonomy" id="208324"/>
    <lineage>
        <taxon>Eukaryota</taxon>
        <taxon>Metazoa</taxon>
        <taxon>Chordata</taxon>
        <taxon>Craniata</taxon>
        <taxon>Vertebrata</taxon>
        <taxon>Euteleostomi</taxon>
        <taxon>Actinopterygii</taxon>
        <taxon>Neopterygii</taxon>
        <taxon>Teleostei</taxon>
        <taxon>Neoteleostei</taxon>
        <taxon>Acanthomorphata</taxon>
        <taxon>Ovalentaria</taxon>
        <taxon>Atherinomorphae</taxon>
        <taxon>Cyprinodontiformes</taxon>
        <taxon>Goodeidae</taxon>
        <taxon>Ameca</taxon>
    </lineage>
</organism>
<reference evidence="1 2" key="1">
    <citation type="submission" date="2021-06" db="EMBL/GenBank/DDBJ databases">
        <authorList>
            <person name="Palmer J.M."/>
        </authorList>
    </citation>
    <scope>NUCLEOTIDE SEQUENCE [LARGE SCALE GENOMIC DNA]</scope>
    <source>
        <strain evidence="1 2">AS_MEX2019</strain>
        <tissue evidence="1">Muscle</tissue>
    </source>
</reference>
<keyword evidence="2" id="KW-1185">Reference proteome</keyword>
<comment type="caution">
    <text evidence="1">The sequence shown here is derived from an EMBL/GenBank/DDBJ whole genome shotgun (WGS) entry which is preliminary data.</text>
</comment>
<accession>A0ABV0YDV4</accession>
<dbReference type="SUPFAM" id="SSF58069">
    <property type="entry name" value="Virus ectodomain"/>
    <property type="match status" value="1"/>
</dbReference>
<gene>
    <name evidence="1" type="ORF">AMECASPLE_017914</name>
</gene>
<dbReference type="InterPro" id="IPR018154">
    <property type="entry name" value="TLV/ENV_coat_polyprotein"/>
</dbReference>
<dbReference type="Pfam" id="PF00429">
    <property type="entry name" value="TLV_coat"/>
    <property type="match status" value="1"/>
</dbReference>
<name>A0ABV0YDV4_9TELE</name>
<evidence type="ECO:0000313" key="2">
    <source>
        <dbReference type="Proteomes" id="UP001469553"/>
    </source>
</evidence>
<dbReference type="PANTHER" id="PTHR10424">
    <property type="entry name" value="VIRAL ENVELOPE PROTEIN"/>
    <property type="match status" value="1"/>
</dbReference>
<dbReference type="Proteomes" id="UP001469553">
    <property type="component" value="Unassembled WGS sequence"/>
</dbReference>
<proteinExistence type="predicted"/>
<sequence length="170" mass="18744">MLRLETIDYRLGLFVNATTKALTGLSTEVTALRTVVLQNGMVLDLLTASVGGVCALLNETCSTYIPNVLPIYIIWRSIGNAGLSAFQCLSASLCGDFQFQWTAQALRLLRSQASEPCSPSTCSSASSHKKLHQHQLIYPPRLHIVLPWPTTISSSCIQSRFQLHIYFLSK</sequence>
<protein>
    <submittedName>
        <fullName evidence="1">Uncharacterized protein</fullName>
    </submittedName>
</protein>
<dbReference type="Gene3D" id="1.10.287.210">
    <property type="match status" value="1"/>
</dbReference>